<keyword evidence="4 6" id="KW-0472">Membrane</keyword>
<dbReference type="InterPro" id="IPR011701">
    <property type="entry name" value="MFS"/>
</dbReference>
<evidence type="ECO:0000256" key="4">
    <source>
        <dbReference type="ARBA" id="ARBA00023136"/>
    </source>
</evidence>
<proteinExistence type="predicted"/>
<dbReference type="InterPro" id="IPR036259">
    <property type="entry name" value="MFS_trans_sf"/>
</dbReference>
<dbReference type="Gene3D" id="1.20.1720.10">
    <property type="entry name" value="Multidrug resistance protein D"/>
    <property type="match status" value="1"/>
</dbReference>
<feature type="transmembrane region" description="Helical" evidence="6">
    <location>
        <begin position="384"/>
        <end position="403"/>
    </location>
</feature>
<gene>
    <name evidence="8" type="ORF">N7G274_008713</name>
</gene>
<feature type="transmembrane region" description="Helical" evidence="6">
    <location>
        <begin position="253"/>
        <end position="276"/>
    </location>
</feature>
<feature type="transmembrane region" description="Helical" evidence="6">
    <location>
        <begin position="94"/>
        <end position="112"/>
    </location>
</feature>
<evidence type="ECO:0000256" key="3">
    <source>
        <dbReference type="ARBA" id="ARBA00022989"/>
    </source>
</evidence>
<comment type="subcellular location">
    <subcellularLocation>
        <location evidence="1">Membrane</location>
        <topology evidence="1">Multi-pass membrane protein</topology>
    </subcellularLocation>
</comment>
<evidence type="ECO:0000256" key="1">
    <source>
        <dbReference type="ARBA" id="ARBA00004141"/>
    </source>
</evidence>
<feature type="compositionally biased region" description="Basic and acidic residues" evidence="5">
    <location>
        <begin position="8"/>
        <end position="27"/>
    </location>
</feature>
<dbReference type="PRINTS" id="PR01036">
    <property type="entry name" value="TCRTETB"/>
</dbReference>
<dbReference type="PROSITE" id="PS50850">
    <property type="entry name" value="MFS"/>
    <property type="match status" value="1"/>
</dbReference>
<comment type="caution">
    <text evidence="8">The sequence shown here is derived from an EMBL/GenBank/DDBJ whole genome shotgun (WGS) entry which is preliminary data.</text>
</comment>
<feature type="transmembrane region" description="Helical" evidence="6">
    <location>
        <begin position="212"/>
        <end position="232"/>
    </location>
</feature>
<dbReference type="EMBL" id="JBEFKJ010000031">
    <property type="protein sequence ID" value="KAL2038665.1"/>
    <property type="molecule type" value="Genomic_DNA"/>
</dbReference>
<accession>A0ABR3ZZM6</accession>
<feature type="region of interest" description="Disordered" evidence="5">
    <location>
        <begin position="1"/>
        <end position="40"/>
    </location>
</feature>
<feature type="transmembrane region" description="Helical" evidence="6">
    <location>
        <begin position="320"/>
        <end position="340"/>
    </location>
</feature>
<feature type="transmembrane region" description="Helical" evidence="6">
    <location>
        <begin position="55"/>
        <end position="82"/>
    </location>
</feature>
<reference evidence="8 9" key="1">
    <citation type="submission" date="2024-09" db="EMBL/GenBank/DDBJ databases">
        <title>Rethinking Asexuality: The Enigmatic Case of Functional Sexual Genes in Lepraria (Stereocaulaceae).</title>
        <authorList>
            <person name="Doellman M."/>
            <person name="Sun Y."/>
            <person name="Barcenas-Pena A."/>
            <person name="Lumbsch H.T."/>
            <person name="Grewe F."/>
        </authorList>
    </citation>
    <scope>NUCLEOTIDE SEQUENCE [LARGE SCALE GENOMIC DNA]</scope>
    <source>
        <strain evidence="8 9">Mercado 3170</strain>
    </source>
</reference>
<feature type="transmembrane region" description="Helical" evidence="6">
    <location>
        <begin position="282"/>
        <end position="300"/>
    </location>
</feature>
<dbReference type="Proteomes" id="UP001590950">
    <property type="component" value="Unassembled WGS sequence"/>
</dbReference>
<keyword evidence="3 6" id="KW-1133">Transmembrane helix</keyword>
<feature type="transmembrane region" description="Helical" evidence="6">
    <location>
        <begin position="409"/>
        <end position="431"/>
    </location>
</feature>
<evidence type="ECO:0000256" key="5">
    <source>
        <dbReference type="SAM" id="MobiDB-lite"/>
    </source>
</evidence>
<dbReference type="InterPro" id="IPR020846">
    <property type="entry name" value="MFS_dom"/>
</dbReference>
<evidence type="ECO:0000259" key="7">
    <source>
        <dbReference type="PROSITE" id="PS50850"/>
    </source>
</evidence>
<feature type="transmembrane region" description="Helical" evidence="6">
    <location>
        <begin position="124"/>
        <end position="143"/>
    </location>
</feature>
<feature type="transmembrane region" description="Helical" evidence="6">
    <location>
        <begin position="525"/>
        <end position="543"/>
    </location>
</feature>
<keyword evidence="2 6" id="KW-0812">Transmembrane</keyword>
<protein>
    <recommendedName>
        <fullName evidence="7">Major facilitator superfamily (MFS) profile domain-containing protein</fullName>
    </recommendedName>
</protein>
<evidence type="ECO:0000256" key="2">
    <source>
        <dbReference type="ARBA" id="ARBA00022692"/>
    </source>
</evidence>
<evidence type="ECO:0000313" key="8">
    <source>
        <dbReference type="EMBL" id="KAL2038665.1"/>
    </source>
</evidence>
<name>A0ABR3ZZM6_9LECA</name>
<evidence type="ECO:0000256" key="6">
    <source>
        <dbReference type="SAM" id="Phobius"/>
    </source>
</evidence>
<feature type="domain" description="Major facilitator superfamily (MFS) profile" evidence="7">
    <location>
        <begin position="58"/>
        <end position="511"/>
    </location>
</feature>
<dbReference type="SUPFAM" id="SSF103473">
    <property type="entry name" value="MFS general substrate transporter"/>
    <property type="match status" value="1"/>
</dbReference>
<feature type="transmembrane region" description="Helical" evidence="6">
    <location>
        <begin position="352"/>
        <end position="377"/>
    </location>
</feature>
<evidence type="ECO:0000313" key="9">
    <source>
        <dbReference type="Proteomes" id="UP001590950"/>
    </source>
</evidence>
<sequence length="634" mass="68608">METSVGSERSKPELMESKEAQKMKDIVEPPAESELMDTAESRSEEVEKFKPGWRLLAAFASIAIVNLATALDATIISVALPVMTVALHGNAYEAFWTGTSFLLTSMVWQPNFVAFSHLWGRRPLLLLALTFFTVGSIVCAVSKNFTMMLVGRSIQGTGGGGIIALTEILITDMVPLRERGNFFALISIVWAIGSVAGPLVGGALAQAGAWRWMFYLNLPIVAIGFAGIIAFLKLESRKLALKQKLLELDYLGSFIFLASSTSFLVGITWGGVMYAWSSWHTLVPIIVGLFSLALFVIYEARFATYTLLPLAIFGNKDTNIAYFLTWIHGIILWAILYYMPLFFEGAQDFTPILAGVSALPQSLTVVPCAALVGVISAKTGNYRWALWLGWTLTTLGVGLLYLLSPTTTIPAWIFLMLVSGIGIGLLFPSMALAIQASAPPKDIAIAAAMFTFFRCFGQTIGVAIGGVVFQNRMAANLAGYPSLSDSAVSYSLNVVSLIRQINALPDADPTKTILKTALAHSIRPIWALMCGLAGLALMTTAFIKGYDLNQKLATEQGFERQDKRNLKEGSRDPELAAAVKPDAVVDDNTDTEAVTVDVSNVNPSAARREQTDVAANHVLLEKTAGSKEQPIDHT</sequence>
<dbReference type="Pfam" id="PF07690">
    <property type="entry name" value="MFS_1"/>
    <property type="match status" value="1"/>
</dbReference>
<feature type="transmembrane region" description="Helical" evidence="6">
    <location>
        <begin position="182"/>
        <end position="200"/>
    </location>
</feature>
<dbReference type="PANTHER" id="PTHR23501">
    <property type="entry name" value="MAJOR FACILITATOR SUPERFAMILY"/>
    <property type="match status" value="1"/>
</dbReference>
<dbReference type="Gene3D" id="1.20.1250.20">
    <property type="entry name" value="MFS general substrate transporter like domains"/>
    <property type="match status" value="1"/>
</dbReference>
<dbReference type="PANTHER" id="PTHR23501:SF59">
    <property type="entry name" value="MAJOR FACILITATOR SUPERFAMILY (MFS) PROFILE DOMAIN-CONTAINING PROTEIN-RELATED"/>
    <property type="match status" value="1"/>
</dbReference>
<feature type="transmembrane region" description="Helical" evidence="6">
    <location>
        <begin position="443"/>
        <end position="469"/>
    </location>
</feature>
<keyword evidence="9" id="KW-1185">Reference proteome</keyword>
<organism evidence="8 9">
    <name type="scientific">Stereocaulon virgatum</name>
    <dbReference type="NCBI Taxonomy" id="373712"/>
    <lineage>
        <taxon>Eukaryota</taxon>
        <taxon>Fungi</taxon>
        <taxon>Dikarya</taxon>
        <taxon>Ascomycota</taxon>
        <taxon>Pezizomycotina</taxon>
        <taxon>Lecanoromycetes</taxon>
        <taxon>OSLEUM clade</taxon>
        <taxon>Lecanoromycetidae</taxon>
        <taxon>Lecanorales</taxon>
        <taxon>Lecanorineae</taxon>
        <taxon>Stereocaulaceae</taxon>
        <taxon>Stereocaulon</taxon>
    </lineage>
</organism>